<gene>
    <name evidence="1" type="ORF">TGPRC2_204310B</name>
</gene>
<evidence type="ECO:0000313" key="2">
    <source>
        <dbReference type="Proteomes" id="UP000075225"/>
    </source>
</evidence>
<dbReference type="EMBL" id="AHZP02001719">
    <property type="protein sequence ID" value="KYK66388.1"/>
    <property type="molecule type" value="Genomic_DNA"/>
</dbReference>
<protein>
    <submittedName>
        <fullName evidence="1">Uncharacterized protein</fullName>
    </submittedName>
</protein>
<dbReference type="AlphaFoldDB" id="A0A151HAN3"/>
<dbReference type="VEuPathDB" id="ToxoDB:TGPRC2_204310B"/>
<sequence length="117" mass="12887">MSLPLDLHSHEGGSAALGGPIDAAGRLLIRSKVVLTEANGDSRKRVALDTKGKNLLMKLGVFSEDHDRNVVVQVEDAHSLPVAPVHDWAINEGGYEKLFELDGSKRKYNGEKRETRW</sequence>
<accession>A0A151HAN3</accession>
<reference evidence="2" key="1">
    <citation type="submission" date="2016-03" db="EMBL/GenBank/DDBJ databases">
        <authorList>
            <person name="Sibley D."/>
            <person name="Venepally P."/>
            <person name="Karamycheva S."/>
            <person name="Hadjithomas M."/>
            <person name="Khan A."/>
            <person name="Brunk B."/>
            <person name="Roos D."/>
            <person name="Caler E."/>
            <person name="Lorenzi H."/>
        </authorList>
    </citation>
    <scope>NUCLEOTIDE SEQUENCE [LARGE SCALE GENOMIC DNA]</scope>
    <source>
        <strain evidence="2">TgCatPRC2</strain>
    </source>
</reference>
<evidence type="ECO:0000313" key="1">
    <source>
        <dbReference type="EMBL" id="KYK66388.1"/>
    </source>
</evidence>
<proteinExistence type="predicted"/>
<organism evidence="1 2">
    <name type="scientific">Toxoplasma gondii TgCatPRC2</name>
    <dbReference type="NCBI Taxonomy" id="1130821"/>
    <lineage>
        <taxon>Eukaryota</taxon>
        <taxon>Sar</taxon>
        <taxon>Alveolata</taxon>
        <taxon>Apicomplexa</taxon>
        <taxon>Conoidasida</taxon>
        <taxon>Coccidia</taxon>
        <taxon>Eucoccidiorida</taxon>
        <taxon>Eimeriorina</taxon>
        <taxon>Sarcocystidae</taxon>
        <taxon>Toxoplasma</taxon>
    </lineage>
</organism>
<comment type="caution">
    <text evidence="1">The sequence shown here is derived from an EMBL/GenBank/DDBJ whole genome shotgun (WGS) entry which is preliminary data.</text>
</comment>
<dbReference type="Proteomes" id="UP000075225">
    <property type="component" value="Unassembled WGS sequence"/>
</dbReference>
<name>A0A151HAN3_TOXGO</name>